<dbReference type="CDD" id="cd11386">
    <property type="entry name" value="MCP_signal"/>
    <property type="match status" value="1"/>
</dbReference>
<organism evidence="14 15">
    <name type="scientific">Billgrantia bachuensis</name>
    <dbReference type="NCBI Taxonomy" id="2717286"/>
    <lineage>
        <taxon>Bacteria</taxon>
        <taxon>Pseudomonadati</taxon>
        <taxon>Pseudomonadota</taxon>
        <taxon>Gammaproteobacteria</taxon>
        <taxon>Oceanospirillales</taxon>
        <taxon>Halomonadaceae</taxon>
        <taxon>Billgrantia</taxon>
    </lineage>
</organism>
<protein>
    <submittedName>
        <fullName evidence="14">HAMP domain-containing protein</fullName>
    </submittedName>
</protein>
<dbReference type="Pfam" id="PF00015">
    <property type="entry name" value="MCPsignal"/>
    <property type="match status" value="1"/>
</dbReference>
<dbReference type="RefSeq" id="WP_167111561.1">
    <property type="nucleotide sequence ID" value="NZ_JAAQTO010000013.1"/>
</dbReference>
<proteinExistence type="inferred from homology"/>
<dbReference type="SMART" id="SM01049">
    <property type="entry name" value="Cache_2"/>
    <property type="match status" value="1"/>
</dbReference>
<evidence type="ECO:0000259" key="13">
    <source>
        <dbReference type="PROSITE" id="PS50885"/>
    </source>
</evidence>
<feature type="domain" description="HAMP" evidence="13">
    <location>
        <begin position="238"/>
        <end position="292"/>
    </location>
</feature>
<dbReference type="CDD" id="cd06225">
    <property type="entry name" value="HAMP"/>
    <property type="match status" value="1"/>
</dbReference>
<dbReference type="Pfam" id="PF00672">
    <property type="entry name" value="HAMP"/>
    <property type="match status" value="1"/>
</dbReference>
<evidence type="ECO:0000256" key="5">
    <source>
        <dbReference type="ARBA" id="ARBA00022989"/>
    </source>
</evidence>
<dbReference type="InterPro" id="IPR004090">
    <property type="entry name" value="Chemotax_Me-accpt_rcpt"/>
</dbReference>
<evidence type="ECO:0000313" key="15">
    <source>
        <dbReference type="Proteomes" id="UP001318321"/>
    </source>
</evidence>
<dbReference type="Proteomes" id="UP001318321">
    <property type="component" value="Unassembled WGS sequence"/>
</dbReference>
<feature type="transmembrane region" description="Helical" evidence="11">
    <location>
        <begin position="215"/>
        <end position="237"/>
    </location>
</feature>
<dbReference type="SMART" id="SM00283">
    <property type="entry name" value="MA"/>
    <property type="match status" value="1"/>
</dbReference>
<dbReference type="SUPFAM" id="SSF58104">
    <property type="entry name" value="Methyl-accepting chemotaxis protein (MCP) signaling domain"/>
    <property type="match status" value="1"/>
</dbReference>
<keyword evidence="2" id="KW-1003">Cell membrane</keyword>
<evidence type="ECO:0000256" key="2">
    <source>
        <dbReference type="ARBA" id="ARBA00022475"/>
    </source>
</evidence>
<evidence type="ECO:0000256" key="6">
    <source>
        <dbReference type="ARBA" id="ARBA00023136"/>
    </source>
</evidence>
<evidence type="ECO:0000256" key="7">
    <source>
        <dbReference type="ARBA" id="ARBA00023224"/>
    </source>
</evidence>
<dbReference type="InterPro" id="IPR033480">
    <property type="entry name" value="sCache_2"/>
</dbReference>
<sequence length="586" mass="63206">MQASAPKASLFALSLQARLLLLVLLPLLLTTLSLVVIDGYTRAQDSRINLEHQRELLIDTRKAGVRDVVESAHTAIEPILQASSLSDAEKRERAAEILRAIKFEGGNYVFAYQYDGLNVVTAPMPEREGTNMWDLQAPDGSYILRDLIAAAQRGGDFYEYPWEHPSSGTIEPKYSYAANVPELGWMIGAGVYATEIDAAMVSAKAQAAAELRHSILFSSLLGLGLFVGVAVVSIWLVRRTVAPIRRTAEAMRDIAKGQGDLTRRLKVESRDEIGELASQFNAFVSRMQDTLRDVRRSTASVNQAAEEIAQGSDELATRTEQAAANLQETSASMEEITATVNHSTESAEQANQLVVATSQVARDGESAMQRVERTMADIDASSSRIAEIVGLIDGIAFQTNILALNASVEAARAGEHGRGFAVVAQEVRTLASRSGEAAKEIRALINTSVAHARDGSEIVQRAGATMQEIVNSVARVSDVIAEISAGAREQNAGIGQINTAVAEMDTMTQQNAAMVQQTSTAAAEMRRHAQHLGDLIGTFVLGEEGSTQPKAQQRTVPAARPAALPRPAADPKPRKVHTAEEEWETF</sequence>
<gene>
    <name evidence="14" type="ORF">HBJ55_04745</name>
</gene>
<keyword evidence="15" id="KW-1185">Reference proteome</keyword>
<keyword evidence="3" id="KW-0488">Methylation</keyword>
<dbReference type="Pfam" id="PF17200">
    <property type="entry name" value="sCache_2"/>
    <property type="match status" value="1"/>
</dbReference>
<dbReference type="PROSITE" id="PS50885">
    <property type="entry name" value="HAMP"/>
    <property type="match status" value="1"/>
</dbReference>
<feature type="compositionally biased region" description="Polar residues" evidence="10">
    <location>
        <begin position="545"/>
        <end position="555"/>
    </location>
</feature>
<evidence type="ECO:0000313" key="14">
    <source>
        <dbReference type="EMBL" id="NIC04727.1"/>
    </source>
</evidence>
<dbReference type="InterPro" id="IPR051310">
    <property type="entry name" value="MCP_chemotaxis"/>
</dbReference>
<comment type="subcellular location">
    <subcellularLocation>
        <location evidence="1">Cell membrane</location>
        <topology evidence="1">Multi-pass membrane protein</topology>
    </subcellularLocation>
</comment>
<dbReference type="Gene3D" id="3.30.450.20">
    <property type="entry name" value="PAS domain"/>
    <property type="match status" value="1"/>
</dbReference>
<evidence type="ECO:0000256" key="8">
    <source>
        <dbReference type="ARBA" id="ARBA00029447"/>
    </source>
</evidence>
<dbReference type="PRINTS" id="PR00260">
    <property type="entry name" value="CHEMTRNSDUCR"/>
</dbReference>
<keyword evidence="7 9" id="KW-0807">Transducer</keyword>
<comment type="caution">
    <text evidence="14">The sequence shown here is derived from an EMBL/GenBank/DDBJ whole genome shotgun (WGS) entry which is preliminary data.</text>
</comment>
<feature type="compositionally biased region" description="Basic and acidic residues" evidence="10">
    <location>
        <begin position="569"/>
        <end position="580"/>
    </location>
</feature>
<dbReference type="PROSITE" id="PS50111">
    <property type="entry name" value="CHEMOTAXIS_TRANSDUC_2"/>
    <property type="match status" value="1"/>
</dbReference>
<dbReference type="InterPro" id="IPR004089">
    <property type="entry name" value="MCPsignal_dom"/>
</dbReference>
<evidence type="ECO:0000256" key="9">
    <source>
        <dbReference type="PROSITE-ProRule" id="PRU00284"/>
    </source>
</evidence>
<keyword evidence="6 11" id="KW-0472">Membrane</keyword>
<feature type="compositionally biased region" description="Low complexity" evidence="10">
    <location>
        <begin position="557"/>
        <end position="567"/>
    </location>
</feature>
<evidence type="ECO:0000256" key="3">
    <source>
        <dbReference type="ARBA" id="ARBA00022481"/>
    </source>
</evidence>
<keyword evidence="4 11" id="KW-0812">Transmembrane</keyword>
<keyword evidence="5 11" id="KW-1133">Transmembrane helix</keyword>
<dbReference type="PANTHER" id="PTHR43531">
    <property type="entry name" value="PROTEIN ICFG"/>
    <property type="match status" value="1"/>
</dbReference>
<reference evidence="14 15" key="1">
    <citation type="submission" date="2020-03" db="EMBL/GenBank/DDBJ databases">
        <title>Identification of Halomonas strains.</title>
        <authorList>
            <person name="Xiao Z."/>
            <person name="Dong F."/>
            <person name="Wang Z."/>
            <person name="Zhao J.-Y."/>
        </authorList>
    </citation>
    <scope>NUCLEOTIDE SEQUENCE [LARGE SCALE GENOMIC DNA]</scope>
    <source>
        <strain evidence="14 15">DX6</strain>
    </source>
</reference>
<dbReference type="InterPro" id="IPR003660">
    <property type="entry name" value="HAMP_dom"/>
</dbReference>
<dbReference type="Gene3D" id="1.10.287.950">
    <property type="entry name" value="Methyl-accepting chemotaxis protein"/>
    <property type="match status" value="1"/>
</dbReference>
<evidence type="ECO:0000256" key="11">
    <source>
        <dbReference type="SAM" id="Phobius"/>
    </source>
</evidence>
<feature type="region of interest" description="Disordered" evidence="10">
    <location>
        <begin position="545"/>
        <end position="586"/>
    </location>
</feature>
<feature type="domain" description="Methyl-accepting transducer" evidence="12">
    <location>
        <begin position="297"/>
        <end position="526"/>
    </location>
</feature>
<evidence type="ECO:0000259" key="12">
    <source>
        <dbReference type="PROSITE" id="PS50111"/>
    </source>
</evidence>
<dbReference type="SMART" id="SM00304">
    <property type="entry name" value="HAMP"/>
    <property type="match status" value="1"/>
</dbReference>
<dbReference type="PANTHER" id="PTHR43531:SF14">
    <property type="entry name" value="METHYL-ACCEPTING CHEMOTAXIS PROTEIN I-RELATED"/>
    <property type="match status" value="1"/>
</dbReference>
<evidence type="ECO:0000256" key="10">
    <source>
        <dbReference type="SAM" id="MobiDB-lite"/>
    </source>
</evidence>
<comment type="similarity">
    <text evidence="8">Belongs to the methyl-accepting chemotaxis (MCP) protein family.</text>
</comment>
<accession>A0ABX0PR77</accession>
<dbReference type="EMBL" id="JAAQTO010000013">
    <property type="protein sequence ID" value="NIC04727.1"/>
    <property type="molecule type" value="Genomic_DNA"/>
</dbReference>
<name>A0ABX0PR77_9GAMM</name>
<evidence type="ECO:0000256" key="1">
    <source>
        <dbReference type="ARBA" id="ARBA00004651"/>
    </source>
</evidence>
<evidence type="ECO:0000256" key="4">
    <source>
        <dbReference type="ARBA" id="ARBA00022692"/>
    </source>
</evidence>